<protein>
    <submittedName>
        <fullName evidence="1">Uncharacterized protein</fullName>
    </submittedName>
</protein>
<sequence length="108" mass="13102">VLNPWVYPPPQHAWAPPYETFVMRFCQQNPKMISILRTSRLYAILSIRIKELFVVRLNPMRLDLTFRRVVKELMKYNLHRHMQVNTRVINYCPTLCRATIFFIFNVYL</sequence>
<evidence type="ECO:0000313" key="2">
    <source>
        <dbReference type="Proteomes" id="UP001233999"/>
    </source>
</evidence>
<name>A0AAD8EDV6_DIPPU</name>
<reference evidence="1" key="2">
    <citation type="submission" date="2023-05" db="EMBL/GenBank/DDBJ databases">
        <authorList>
            <person name="Fouks B."/>
        </authorList>
    </citation>
    <scope>NUCLEOTIDE SEQUENCE</scope>
    <source>
        <strain evidence="1">Stay&amp;Tobe</strain>
        <tissue evidence="1">Testes</tissue>
    </source>
</reference>
<evidence type="ECO:0000313" key="1">
    <source>
        <dbReference type="EMBL" id="KAJ9586708.1"/>
    </source>
</evidence>
<reference evidence="1" key="1">
    <citation type="journal article" date="2023" name="IScience">
        <title>Live-bearing cockroach genome reveals convergent evolutionary mechanisms linked to viviparity in insects and beyond.</title>
        <authorList>
            <person name="Fouks B."/>
            <person name="Harrison M.C."/>
            <person name="Mikhailova A.A."/>
            <person name="Marchal E."/>
            <person name="English S."/>
            <person name="Carruthers M."/>
            <person name="Jennings E.C."/>
            <person name="Chiamaka E.L."/>
            <person name="Frigard R.A."/>
            <person name="Pippel M."/>
            <person name="Attardo G.M."/>
            <person name="Benoit J.B."/>
            <person name="Bornberg-Bauer E."/>
            <person name="Tobe S.S."/>
        </authorList>
    </citation>
    <scope>NUCLEOTIDE SEQUENCE</scope>
    <source>
        <strain evidence="1">Stay&amp;Tobe</strain>
    </source>
</reference>
<feature type="non-terminal residue" evidence="1">
    <location>
        <position position="1"/>
    </location>
</feature>
<dbReference type="EMBL" id="JASPKZ010006849">
    <property type="protein sequence ID" value="KAJ9586708.1"/>
    <property type="molecule type" value="Genomic_DNA"/>
</dbReference>
<accession>A0AAD8EDV6</accession>
<proteinExistence type="predicted"/>
<gene>
    <name evidence="1" type="ORF">L9F63_019691</name>
</gene>
<keyword evidence="2" id="KW-1185">Reference proteome</keyword>
<dbReference type="Proteomes" id="UP001233999">
    <property type="component" value="Unassembled WGS sequence"/>
</dbReference>
<comment type="caution">
    <text evidence="1">The sequence shown here is derived from an EMBL/GenBank/DDBJ whole genome shotgun (WGS) entry which is preliminary data.</text>
</comment>
<feature type="non-terminal residue" evidence="1">
    <location>
        <position position="108"/>
    </location>
</feature>
<dbReference type="AlphaFoldDB" id="A0AAD8EDV6"/>
<organism evidence="1 2">
    <name type="scientific">Diploptera punctata</name>
    <name type="common">Pacific beetle cockroach</name>
    <dbReference type="NCBI Taxonomy" id="6984"/>
    <lineage>
        <taxon>Eukaryota</taxon>
        <taxon>Metazoa</taxon>
        <taxon>Ecdysozoa</taxon>
        <taxon>Arthropoda</taxon>
        <taxon>Hexapoda</taxon>
        <taxon>Insecta</taxon>
        <taxon>Pterygota</taxon>
        <taxon>Neoptera</taxon>
        <taxon>Polyneoptera</taxon>
        <taxon>Dictyoptera</taxon>
        <taxon>Blattodea</taxon>
        <taxon>Blaberoidea</taxon>
        <taxon>Blaberidae</taxon>
        <taxon>Diplopterinae</taxon>
        <taxon>Diploptera</taxon>
    </lineage>
</organism>